<dbReference type="SMART" id="SM01017">
    <property type="entry name" value="Arrestin_C"/>
    <property type="match status" value="1"/>
</dbReference>
<evidence type="ECO:0000256" key="2">
    <source>
        <dbReference type="SAM" id="MobiDB-lite"/>
    </source>
</evidence>
<feature type="compositionally biased region" description="Polar residues" evidence="2">
    <location>
        <begin position="278"/>
        <end position="299"/>
    </location>
</feature>
<feature type="domain" description="Arrestin C-terminal-like" evidence="3">
    <location>
        <begin position="296"/>
        <end position="468"/>
    </location>
</feature>
<feature type="compositionally biased region" description="Basic and acidic residues" evidence="2">
    <location>
        <begin position="611"/>
        <end position="621"/>
    </location>
</feature>
<feature type="compositionally biased region" description="Low complexity" evidence="2">
    <location>
        <begin position="660"/>
        <end position="677"/>
    </location>
</feature>
<dbReference type="InterPro" id="IPR011021">
    <property type="entry name" value="Arrestin-like_N"/>
</dbReference>
<comment type="similarity">
    <text evidence="1">Belongs to the arrestin family. PalF/RIM8 subfamily.</text>
</comment>
<dbReference type="GO" id="GO:0030674">
    <property type="term" value="F:protein-macromolecule adaptor activity"/>
    <property type="evidence" value="ECO:0007669"/>
    <property type="project" value="TreeGrafter"/>
</dbReference>
<feature type="compositionally biased region" description="Basic and acidic residues" evidence="2">
    <location>
        <begin position="700"/>
        <end position="715"/>
    </location>
</feature>
<gene>
    <name evidence="4" type="ORF">T310_0829</name>
</gene>
<dbReference type="Pfam" id="PF00339">
    <property type="entry name" value="Arrestin_N"/>
    <property type="match status" value="1"/>
</dbReference>
<feature type="compositionally biased region" description="Low complexity" evidence="2">
    <location>
        <begin position="635"/>
        <end position="648"/>
    </location>
</feature>
<dbReference type="SUPFAM" id="SSF81296">
    <property type="entry name" value="E set domains"/>
    <property type="match status" value="1"/>
</dbReference>
<dbReference type="Proteomes" id="UP000053958">
    <property type="component" value="Unassembled WGS sequence"/>
</dbReference>
<feature type="region of interest" description="Disordered" evidence="2">
    <location>
        <begin position="240"/>
        <end position="299"/>
    </location>
</feature>
<dbReference type="STRING" id="1408163.A0A0F4Z3N9"/>
<sequence length="764" mass="82633">MSVDPLSATSQTPPSSRNRWVLNKLTSHFGHRNRNISEFYVQPDDPWRTYFPGDVIKGTVVLTVVKPVRITHLVVCLHGFVKVFKNTVAPGEAGPEIGFLGPGRGRRGGQYLGNGLATLFEDELVLCGDGRLKEGIYKFQFELELPPYSLPSSINFERGTISYVITSTLTRPTTISPTMSCHRRITVLENLDIAPFPPPKPRVVSLEAVSKKPKAILKQKNPSADQVQDSTLLEASLNGLSANDQRPPLSPAPSEISGSSRVSTSSQSFQIPGDPKSTRTGSVRSSGARSTTASLPEKTITATAELQRAGGLPGDTIPIKITINHNRKVRSPHGIIITLYRQGRIDVHPAIPVGPPGPDGKQNYEDYLPKSRTGLSGLSFGTSRSSSVFRKDLSQTFAPLIVDPVTMSATVKTSIRIPEDAFPTIGRVPGGMISFRYYVEVVVDLRGKLAAQDRFLPRLNMVSGGSNFSSSGQVFTVADKAGNSITSNWAGNILDTDQIRREKGVVAIVFEVVVGTRDSSRRPRQTTEENASLADHSAAFHSTSFDGADRYSDGHIDIGEEQYAAEGYYPNADYYYDHEEEYWDEYPTTGGQPYQSLGEVFPPPQPEEPVDEKTRLRREEEMLLPSRPPGQDEAGPSTVVATAPTAPDLPDDDPYPYNPPNSGNDAPSSAPLSSALSVETIVLGPSSAGPSEPPPARGEVQSHGDDKQELERQRLMMEASAPDPAPGGSTPAANAVPSAPVLDEEDQIISLDGGGDEALPRYQR</sequence>
<dbReference type="GO" id="GO:0005829">
    <property type="term" value="C:cytosol"/>
    <property type="evidence" value="ECO:0007669"/>
    <property type="project" value="TreeGrafter"/>
</dbReference>
<dbReference type="RefSeq" id="XP_013331736.1">
    <property type="nucleotide sequence ID" value="XM_013476282.1"/>
</dbReference>
<organism evidence="4 5">
    <name type="scientific">Rasamsonia emersonii (strain ATCC 16479 / CBS 393.64 / IMI 116815)</name>
    <dbReference type="NCBI Taxonomy" id="1408163"/>
    <lineage>
        <taxon>Eukaryota</taxon>
        <taxon>Fungi</taxon>
        <taxon>Dikarya</taxon>
        <taxon>Ascomycota</taxon>
        <taxon>Pezizomycotina</taxon>
        <taxon>Eurotiomycetes</taxon>
        <taxon>Eurotiomycetidae</taxon>
        <taxon>Eurotiales</taxon>
        <taxon>Trichocomaceae</taxon>
        <taxon>Rasamsonia</taxon>
    </lineage>
</organism>
<keyword evidence="5" id="KW-1185">Reference proteome</keyword>
<dbReference type="InterPro" id="IPR014756">
    <property type="entry name" value="Ig_E-set"/>
</dbReference>
<comment type="caution">
    <text evidence="4">The sequence shown here is derived from an EMBL/GenBank/DDBJ whole genome shotgun (WGS) entry which is preliminary data.</text>
</comment>
<feature type="region of interest" description="Disordered" evidence="2">
    <location>
        <begin position="518"/>
        <end position="538"/>
    </location>
</feature>
<dbReference type="Pfam" id="PF02752">
    <property type="entry name" value="Arrestin_C"/>
    <property type="match status" value="1"/>
</dbReference>
<dbReference type="GO" id="GO:0005886">
    <property type="term" value="C:plasma membrane"/>
    <property type="evidence" value="ECO:0007669"/>
    <property type="project" value="TreeGrafter"/>
</dbReference>
<accession>A0A0F4Z3N9</accession>
<dbReference type="InterPro" id="IPR050357">
    <property type="entry name" value="Arrestin_domain-protein"/>
</dbReference>
<feature type="region of interest" description="Disordered" evidence="2">
    <location>
        <begin position="585"/>
        <end position="764"/>
    </location>
</feature>
<evidence type="ECO:0000259" key="3">
    <source>
        <dbReference type="SMART" id="SM01017"/>
    </source>
</evidence>
<reference evidence="4 5" key="1">
    <citation type="submission" date="2015-04" db="EMBL/GenBank/DDBJ databases">
        <authorList>
            <person name="Heijne W.H."/>
            <person name="Fedorova N.D."/>
            <person name="Nierman W.C."/>
            <person name="Vollebregt A.W."/>
            <person name="Zhao Z."/>
            <person name="Wu L."/>
            <person name="Kumar M."/>
            <person name="Stam H."/>
            <person name="van den Berg M.A."/>
            <person name="Pel H.J."/>
        </authorList>
    </citation>
    <scope>NUCLEOTIDE SEQUENCE [LARGE SCALE GENOMIC DNA]</scope>
    <source>
        <strain evidence="4 5">CBS 393.64</strain>
    </source>
</reference>
<proteinExistence type="inferred from homology"/>
<dbReference type="InterPro" id="IPR014752">
    <property type="entry name" value="Arrestin-like_C"/>
</dbReference>
<dbReference type="GO" id="GO:0070086">
    <property type="term" value="P:ubiquitin-dependent endocytosis"/>
    <property type="evidence" value="ECO:0007669"/>
    <property type="project" value="TreeGrafter"/>
</dbReference>
<dbReference type="EMBL" id="LASV01000035">
    <property type="protein sequence ID" value="KKA25124.1"/>
    <property type="molecule type" value="Genomic_DNA"/>
</dbReference>
<evidence type="ECO:0000313" key="5">
    <source>
        <dbReference type="Proteomes" id="UP000053958"/>
    </source>
</evidence>
<dbReference type="GeneID" id="25312883"/>
<dbReference type="AlphaFoldDB" id="A0A0F4Z3N9"/>
<dbReference type="PANTHER" id="PTHR11188">
    <property type="entry name" value="ARRESTIN DOMAIN CONTAINING PROTEIN"/>
    <property type="match status" value="1"/>
</dbReference>
<protein>
    <submittedName>
        <fullName evidence="4">pH response protein PalF</fullName>
    </submittedName>
</protein>
<feature type="compositionally biased region" description="Basic and acidic residues" evidence="2">
    <location>
        <begin position="518"/>
        <end position="527"/>
    </location>
</feature>
<evidence type="ECO:0000256" key="1">
    <source>
        <dbReference type="ARBA" id="ARBA00037950"/>
    </source>
</evidence>
<dbReference type="OrthoDB" id="7785529at2759"/>
<dbReference type="Gene3D" id="2.60.40.640">
    <property type="match status" value="2"/>
</dbReference>
<feature type="compositionally biased region" description="Low complexity" evidence="2">
    <location>
        <begin position="254"/>
        <end position="268"/>
    </location>
</feature>
<dbReference type="InterPro" id="IPR011022">
    <property type="entry name" value="Arrestin_C-like"/>
</dbReference>
<dbReference type="GO" id="GO:0031625">
    <property type="term" value="F:ubiquitin protein ligase binding"/>
    <property type="evidence" value="ECO:0007669"/>
    <property type="project" value="TreeGrafter"/>
</dbReference>
<name>A0A0F4Z3N9_RASE3</name>
<dbReference type="PANTHER" id="PTHR11188:SF161">
    <property type="entry name" value="PH-RESPONSE REGULATOR PROTEIN PALF_RIM8"/>
    <property type="match status" value="1"/>
</dbReference>
<evidence type="ECO:0000313" key="4">
    <source>
        <dbReference type="EMBL" id="KKA25124.1"/>
    </source>
</evidence>